<dbReference type="RefSeq" id="WP_344884449.1">
    <property type="nucleotide sequence ID" value="NZ_BAABAL010000023.1"/>
</dbReference>
<dbReference type="InterPro" id="IPR024520">
    <property type="entry name" value="DUF3558"/>
</dbReference>
<sequence>MLEVCGPNKAALGGFTEIRRVIMAVKSLLVPLVAALGLLVVSCSHKVPGDAANAVTATSTTNGGGSGVDRVDPCSLLKSEDVSKLRLTSPEALDSNSCQWRTADRTLIRLNTYQDKSLAELVPGPNSKISDVRIADRAAKVMKPAVSSTSCAYSVEVSEKSRVDVFASGATLDGACAAAKSVTDAVEPNLP</sequence>
<accession>A0ABP7U104</accession>
<dbReference type="EMBL" id="BAABAL010000023">
    <property type="protein sequence ID" value="GAA4033367.1"/>
    <property type="molecule type" value="Genomic_DNA"/>
</dbReference>
<dbReference type="Proteomes" id="UP001501747">
    <property type="component" value="Unassembled WGS sequence"/>
</dbReference>
<comment type="caution">
    <text evidence="1">The sequence shown here is derived from an EMBL/GenBank/DDBJ whole genome shotgun (WGS) entry which is preliminary data.</text>
</comment>
<reference evidence="2" key="1">
    <citation type="journal article" date="2019" name="Int. J. Syst. Evol. Microbiol.">
        <title>The Global Catalogue of Microorganisms (GCM) 10K type strain sequencing project: providing services to taxonomists for standard genome sequencing and annotation.</title>
        <authorList>
            <consortium name="The Broad Institute Genomics Platform"/>
            <consortium name="The Broad Institute Genome Sequencing Center for Infectious Disease"/>
            <person name="Wu L."/>
            <person name="Ma J."/>
        </authorList>
    </citation>
    <scope>NUCLEOTIDE SEQUENCE [LARGE SCALE GENOMIC DNA]</scope>
    <source>
        <strain evidence="2">JCM 17342</strain>
    </source>
</reference>
<evidence type="ECO:0008006" key="3">
    <source>
        <dbReference type="Google" id="ProtNLM"/>
    </source>
</evidence>
<evidence type="ECO:0000313" key="2">
    <source>
        <dbReference type="Proteomes" id="UP001501747"/>
    </source>
</evidence>
<keyword evidence="2" id="KW-1185">Reference proteome</keyword>
<protein>
    <recommendedName>
        <fullName evidence="3">DUF3558 domain-containing protein</fullName>
    </recommendedName>
</protein>
<organism evidence="1 2">
    <name type="scientific">Allokutzneria multivorans</name>
    <dbReference type="NCBI Taxonomy" id="1142134"/>
    <lineage>
        <taxon>Bacteria</taxon>
        <taxon>Bacillati</taxon>
        <taxon>Actinomycetota</taxon>
        <taxon>Actinomycetes</taxon>
        <taxon>Pseudonocardiales</taxon>
        <taxon>Pseudonocardiaceae</taxon>
        <taxon>Allokutzneria</taxon>
    </lineage>
</organism>
<gene>
    <name evidence="1" type="ORF">GCM10022247_67960</name>
</gene>
<proteinExistence type="predicted"/>
<dbReference type="Pfam" id="PF12079">
    <property type="entry name" value="DUF3558"/>
    <property type="match status" value="1"/>
</dbReference>
<evidence type="ECO:0000313" key="1">
    <source>
        <dbReference type="EMBL" id="GAA4033367.1"/>
    </source>
</evidence>
<name>A0ABP7U104_9PSEU</name>